<evidence type="ECO:0000256" key="5">
    <source>
        <dbReference type="SAM" id="Phobius"/>
    </source>
</evidence>
<feature type="transmembrane region" description="Helical" evidence="5">
    <location>
        <begin position="411"/>
        <end position="431"/>
    </location>
</feature>
<dbReference type="AlphaFoldDB" id="A0A6P6AMM9"/>
<dbReference type="KEGG" id="dzi:111311019"/>
<feature type="domain" description="NFD4 C-terminal" evidence="7">
    <location>
        <begin position="346"/>
        <end position="552"/>
    </location>
</feature>
<proteinExistence type="predicted"/>
<dbReference type="Pfam" id="PF23262">
    <property type="entry name" value="NFD4_C"/>
    <property type="match status" value="1"/>
</dbReference>
<dbReference type="InterPro" id="IPR010658">
    <property type="entry name" value="Nodulin-like"/>
</dbReference>
<dbReference type="InterPro" id="IPR056555">
    <property type="entry name" value="NFD4_C"/>
</dbReference>
<dbReference type="OrthoDB" id="410267at2759"/>
<sequence>MVLNEKTDDGSWRERGMKSFVLDVLSSRFFMVFATLIIMSVNGSGYMFGLYSNDIKSTLGYDQTTLNLLSFFKDLGGNLGILSGLIYEVVPPWVVLSIGSVMNFFGYVMIWLSVTGRTAKPQVWQMCLYMWIAANSQSFPNTGALVTCVKNFPESRGSILGLLKGFIGLSGAIMTQYYHAFYRGDTKALILLLAWLPTIVPLIFLRTIRTMKVVPIVRELKVFYRFLYISLGLAGFIMVMIILQNEVRFTRMEYIGSASLVLILLHLPLVIVIKEEYSVWTSKKKASNTHSQLNVVTQNPLAVPERPAETTKEPFACIKNIFKPPERGEDYTILQAIFSTDMLILFIATACGTGGALTVFDNLGQLGKSLGYPTHSISTFISLVSIWNFLGRVLAGYLSEIVLTKYNFPRPLMLTFVILLSCVGHLLIAFAVPNSLYFASVMTGFCLGAQLPLLCAIISELFGLKHYSTMYNVGSVSSPVGSYIFNVRVAGHLYDKEALKQMEALGLGRKPGQDLTCSGAICYRLAFLIITAASLFGSIVSLILVFRTRTFYKGDIYKKFQEEVESQIDVAATANGVVPLREMGDRTTVTTPEKTALSAG</sequence>
<evidence type="ECO:0000313" key="9">
    <source>
        <dbReference type="RefSeq" id="XP_022766129.1"/>
    </source>
</evidence>
<dbReference type="InterPro" id="IPR036259">
    <property type="entry name" value="MFS_trans_sf"/>
</dbReference>
<feature type="transmembrane region" description="Helical" evidence="5">
    <location>
        <begin position="188"/>
        <end position="205"/>
    </location>
</feature>
<feature type="domain" description="Nodulin-like" evidence="6">
    <location>
        <begin position="28"/>
        <end position="273"/>
    </location>
</feature>
<dbReference type="SUPFAM" id="SSF103473">
    <property type="entry name" value="MFS general substrate transporter"/>
    <property type="match status" value="1"/>
</dbReference>
<dbReference type="Gene3D" id="1.20.1250.20">
    <property type="entry name" value="MFS general substrate transporter like domains"/>
    <property type="match status" value="1"/>
</dbReference>
<dbReference type="Proteomes" id="UP000515121">
    <property type="component" value="Unplaced"/>
</dbReference>
<evidence type="ECO:0000256" key="2">
    <source>
        <dbReference type="ARBA" id="ARBA00022692"/>
    </source>
</evidence>
<organism evidence="8 9">
    <name type="scientific">Durio zibethinus</name>
    <name type="common">Durian</name>
    <dbReference type="NCBI Taxonomy" id="66656"/>
    <lineage>
        <taxon>Eukaryota</taxon>
        <taxon>Viridiplantae</taxon>
        <taxon>Streptophyta</taxon>
        <taxon>Embryophyta</taxon>
        <taxon>Tracheophyta</taxon>
        <taxon>Spermatophyta</taxon>
        <taxon>Magnoliopsida</taxon>
        <taxon>eudicotyledons</taxon>
        <taxon>Gunneridae</taxon>
        <taxon>Pentapetalae</taxon>
        <taxon>rosids</taxon>
        <taxon>malvids</taxon>
        <taxon>Malvales</taxon>
        <taxon>Malvaceae</taxon>
        <taxon>Helicteroideae</taxon>
        <taxon>Durio</taxon>
    </lineage>
</organism>
<evidence type="ECO:0000259" key="7">
    <source>
        <dbReference type="Pfam" id="PF23262"/>
    </source>
</evidence>
<keyword evidence="8" id="KW-1185">Reference proteome</keyword>
<feature type="transmembrane region" description="Helical" evidence="5">
    <location>
        <begin position="342"/>
        <end position="360"/>
    </location>
</feature>
<name>A0A6P6AMM9_DURZI</name>
<evidence type="ECO:0000313" key="8">
    <source>
        <dbReference type="Proteomes" id="UP000515121"/>
    </source>
</evidence>
<feature type="transmembrane region" description="Helical" evidence="5">
    <location>
        <begin position="20"/>
        <end position="41"/>
    </location>
</feature>
<feature type="transmembrane region" description="Helical" evidence="5">
    <location>
        <begin position="255"/>
        <end position="273"/>
    </location>
</feature>
<dbReference type="GeneID" id="111311019"/>
<evidence type="ECO:0000256" key="4">
    <source>
        <dbReference type="ARBA" id="ARBA00023136"/>
    </source>
</evidence>
<feature type="transmembrane region" description="Helical" evidence="5">
    <location>
        <begin position="437"/>
        <end position="462"/>
    </location>
</feature>
<dbReference type="GO" id="GO:0016020">
    <property type="term" value="C:membrane"/>
    <property type="evidence" value="ECO:0007669"/>
    <property type="project" value="UniProtKB-SubCell"/>
</dbReference>
<reference evidence="9" key="1">
    <citation type="submission" date="2025-08" db="UniProtKB">
        <authorList>
            <consortium name="RefSeq"/>
        </authorList>
    </citation>
    <scope>IDENTIFICATION</scope>
    <source>
        <tissue evidence="9">Fruit stalk</tissue>
    </source>
</reference>
<keyword evidence="2 5" id="KW-0812">Transmembrane</keyword>
<accession>A0A6P6AMM9</accession>
<dbReference type="CDD" id="cd17354">
    <property type="entry name" value="MFS_Mch1p_like"/>
    <property type="match status" value="1"/>
</dbReference>
<feature type="transmembrane region" description="Helical" evidence="5">
    <location>
        <begin position="159"/>
        <end position="182"/>
    </location>
</feature>
<feature type="transmembrane region" description="Helical" evidence="5">
    <location>
        <begin position="93"/>
        <end position="114"/>
    </location>
</feature>
<feature type="transmembrane region" description="Helical" evidence="5">
    <location>
        <begin position="380"/>
        <end position="399"/>
    </location>
</feature>
<dbReference type="Pfam" id="PF06813">
    <property type="entry name" value="Nodulin-like"/>
    <property type="match status" value="1"/>
</dbReference>
<evidence type="ECO:0000259" key="6">
    <source>
        <dbReference type="Pfam" id="PF06813"/>
    </source>
</evidence>
<comment type="subcellular location">
    <subcellularLocation>
        <location evidence="1">Membrane</location>
        <topology evidence="1">Multi-pass membrane protein</topology>
    </subcellularLocation>
</comment>
<evidence type="ECO:0000256" key="1">
    <source>
        <dbReference type="ARBA" id="ARBA00004141"/>
    </source>
</evidence>
<protein>
    <submittedName>
        <fullName evidence="9">Uncharacterized protein LOC111311019</fullName>
    </submittedName>
</protein>
<evidence type="ECO:0000256" key="3">
    <source>
        <dbReference type="ARBA" id="ARBA00022989"/>
    </source>
</evidence>
<gene>
    <name evidence="9" type="primary">LOC111311019</name>
</gene>
<dbReference type="PANTHER" id="PTHR21576:SF80">
    <property type="entry name" value="NODULIN-LIKE DOMAIN-CONTAINING PROTEIN"/>
    <property type="match status" value="1"/>
</dbReference>
<dbReference type="PANTHER" id="PTHR21576">
    <property type="entry name" value="UNCHARACTERIZED NODULIN-LIKE PROTEIN"/>
    <property type="match status" value="1"/>
</dbReference>
<feature type="transmembrane region" description="Helical" evidence="5">
    <location>
        <begin position="226"/>
        <end position="243"/>
    </location>
</feature>
<feature type="transmembrane region" description="Helical" evidence="5">
    <location>
        <begin position="525"/>
        <end position="546"/>
    </location>
</feature>
<keyword evidence="4 5" id="KW-0472">Membrane</keyword>
<keyword evidence="3 5" id="KW-1133">Transmembrane helix</keyword>
<dbReference type="RefSeq" id="XP_022766129.1">
    <property type="nucleotide sequence ID" value="XM_022910394.1"/>
</dbReference>